<comment type="similarity">
    <text evidence="2 14">Belongs to the peptidase M50B family.</text>
</comment>
<dbReference type="GO" id="GO:0006508">
    <property type="term" value="P:proteolysis"/>
    <property type="evidence" value="ECO:0007669"/>
    <property type="project" value="UniProtKB-KW"/>
</dbReference>
<gene>
    <name evidence="17" type="ORF">GCM10023330_16540</name>
</gene>
<reference evidence="18" key="1">
    <citation type="journal article" date="2019" name="Int. J. Syst. Evol. Microbiol.">
        <title>The Global Catalogue of Microorganisms (GCM) 10K type strain sequencing project: providing services to taxonomists for standard genome sequencing and annotation.</title>
        <authorList>
            <consortium name="The Broad Institute Genomics Platform"/>
            <consortium name="The Broad Institute Genome Sequencing Center for Infectious Disease"/>
            <person name="Wu L."/>
            <person name="Ma J."/>
        </authorList>
    </citation>
    <scope>NUCLEOTIDE SEQUENCE [LARGE SCALE GENOMIC DNA]</scope>
    <source>
        <strain evidence="18">JCM 18325</strain>
    </source>
</reference>
<comment type="subcellular location">
    <subcellularLocation>
        <location evidence="1">Cell membrane</location>
        <topology evidence="1">Multi-pass membrane protein</topology>
    </subcellularLocation>
</comment>
<dbReference type="PANTHER" id="PTHR39188:SF3">
    <property type="entry name" value="STAGE IV SPORULATION PROTEIN FB"/>
    <property type="match status" value="1"/>
</dbReference>
<dbReference type="EMBL" id="BAABJW010000002">
    <property type="protein sequence ID" value="GAA4810208.1"/>
    <property type="molecule type" value="Genomic_DNA"/>
</dbReference>
<keyword evidence="8 14" id="KW-0378">Hydrolase</keyword>
<dbReference type="Proteomes" id="UP001501433">
    <property type="component" value="Unassembled WGS sequence"/>
</dbReference>
<evidence type="ECO:0000313" key="18">
    <source>
        <dbReference type="Proteomes" id="UP001501433"/>
    </source>
</evidence>
<dbReference type="InterPro" id="IPR046342">
    <property type="entry name" value="CBS_dom_sf"/>
</dbReference>
<evidence type="ECO:0000256" key="14">
    <source>
        <dbReference type="PIRNR" id="PIRNR006404"/>
    </source>
</evidence>
<evidence type="ECO:0000256" key="13">
    <source>
        <dbReference type="ARBA" id="ARBA00023136"/>
    </source>
</evidence>
<dbReference type="CDD" id="cd06164">
    <property type="entry name" value="S2P-M50_SpoIVFB_CBS"/>
    <property type="match status" value="1"/>
</dbReference>
<comment type="caution">
    <text evidence="14">Lacks conserved residue(s) required for the propagation of feature annotation.</text>
</comment>
<evidence type="ECO:0000256" key="10">
    <source>
        <dbReference type="ARBA" id="ARBA00022989"/>
    </source>
</evidence>
<evidence type="ECO:0000256" key="5">
    <source>
        <dbReference type="ARBA" id="ARBA00022692"/>
    </source>
</evidence>
<dbReference type="PIRSF" id="PIRSF006404">
    <property type="entry name" value="UCP006404_Pept_M50_CBS"/>
    <property type="match status" value="1"/>
</dbReference>
<feature type="transmembrane region" description="Helical" evidence="14">
    <location>
        <begin position="42"/>
        <end position="61"/>
    </location>
</feature>
<feature type="transmembrane region" description="Helical" evidence="14">
    <location>
        <begin position="140"/>
        <end position="165"/>
    </location>
</feature>
<evidence type="ECO:0000256" key="8">
    <source>
        <dbReference type="ARBA" id="ARBA00022801"/>
    </source>
</evidence>
<feature type="domain" description="Peptidase M50" evidence="16">
    <location>
        <begin position="48"/>
        <end position="200"/>
    </location>
</feature>
<evidence type="ECO:0000259" key="16">
    <source>
        <dbReference type="Pfam" id="PF02163"/>
    </source>
</evidence>
<keyword evidence="11 14" id="KW-0482">Metalloprotease</keyword>
<proteinExistence type="inferred from homology"/>
<evidence type="ECO:0000256" key="3">
    <source>
        <dbReference type="ARBA" id="ARBA00022475"/>
    </source>
</evidence>
<evidence type="ECO:0000256" key="7">
    <source>
        <dbReference type="ARBA" id="ARBA00022737"/>
    </source>
</evidence>
<keyword evidence="18" id="KW-1185">Reference proteome</keyword>
<keyword evidence="6 14" id="KW-0479">Metal-binding</keyword>
<dbReference type="GO" id="GO:0008233">
    <property type="term" value="F:peptidase activity"/>
    <property type="evidence" value="ECO:0007669"/>
    <property type="project" value="UniProtKB-KW"/>
</dbReference>
<comment type="cofactor">
    <cofactor evidence="14">
        <name>Zn(2+)</name>
        <dbReference type="ChEBI" id="CHEBI:29105"/>
    </cofactor>
    <text evidence="14">Binds 1 zinc ion per subunit.</text>
</comment>
<feature type="transmembrane region" description="Helical" evidence="14">
    <location>
        <begin position="12"/>
        <end position="30"/>
    </location>
</feature>
<dbReference type="SUPFAM" id="SSF54631">
    <property type="entry name" value="CBS-domain pair"/>
    <property type="match status" value="1"/>
</dbReference>
<evidence type="ECO:0000256" key="2">
    <source>
        <dbReference type="ARBA" id="ARBA00007931"/>
    </source>
</evidence>
<evidence type="ECO:0000256" key="1">
    <source>
        <dbReference type="ARBA" id="ARBA00004651"/>
    </source>
</evidence>
<keyword evidence="10 14" id="KW-1133">Transmembrane helix</keyword>
<organism evidence="17 18">
    <name type="scientific">Litoribaculum gwangyangense</name>
    <dbReference type="NCBI Taxonomy" id="1130722"/>
    <lineage>
        <taxon>Bacteria</taxon>
        <taxon>Pseudomonadati</taxon>
        <taxon>Bacteroidota</taxon>
        <taxon>Flavobacteriia</taxon>
        <taxon>Flavobacteriales</taxon>
        <taxon>Flavobacteriaceae</taxon>
        <taxon>Litoribaculum</taxon>
    </lineage>
</organism>
<evidence type="ECO:0000259" key="15">
    <source>
        <dbReference type="Pfam" id="PF00571"/>
    </source>
</evidence>
<keyword evidence="12" id="KW-0129">CBS domain</keyword>
<evidence type="ECO:0000313" key="17">
    <source>
        <dbReference type="EMBL" id="GAA4810208.1"/>
    </source>
</evidence>
<evidence type="ECO:0000256" key="4">
    <source>
        <dbReference type="ARBA" id="ARBA00022670"/>
    </source>
</evidence>
<dbReference type="InterPro" id="IPR000644">
    <property type="entry name" value="CBS_dom"/>
</dbReference>
<protein>
    <recommendedName>
        <fullName evidence="14">Zinc metalloprotease</fullName>
    </recommendedName>
</protein>
<dbReference type="PANTHER" id="PTHR39188">
    <property type="entry name" value="MEMBRANE-ASSOCIATED ZINC METALLOPROTEASE M50B"/>
    <property type="match status" value="1"/>
</dbReference>
<dbReference type="InterPro" id="IPR008915">
    <property type="entry name" value="Peptidase_M50"/>
</dbReference>
<evidence type="ECO:0000256" key="11">
    <source>
        <dbReference type="ARBA" id="ARBA00023049"/>
    </source>
</evidence>
<keyword evidence="13 14" id="KW-0472">Membrane</keyword>
<dbReference type="RefSeq" id="WP_345276481.1">
    <property type="nucleotide sequence ID" value="NZ_BAABJW010000002.1"/>
</dbReference>
<evidence type="ECO:0000256" key="9">
    <source>
        <dbReference type="ARBA" id="ARBA00022833"/>
    </source>
</evidence>
<name>A0ABP9CH74_9FLAO</name>
<accession>A0ABP9CH74</accession>
<keyword evidence="5 14" id="KW-0812">Transmembrane</keyword>
<dbReference type="InterPro" id="IPR016483">
    <property type="entry name" value="UCP006404_Pept_M50_CBS"/>
</dbReference>
<feature type="transmembrane region" description="Helical" evidence="14">
    <location>
        <begin position="99"/>
        <end position="120"/>
    </location>
</feature>
<dbReference type="Gene3D" id="3.10.580.10">
    <property type="entry name" value="CBS-domain"/>
    <property type="match status" value="1"/>
</dbReference>
<sequence length="361" mass="40199">MKANLNLGKISGIKIVVHWTFFFLIAWIVFSELNQSGDIKSILFNIALLIAIFTCVVLHELGHALTAKRFGIDTKKITLLPIGGMASLERIPESPKQELLITLAGPLVNVIVAIFLYFIIPVDAFMRLNFTETFETLMSFTLQNFLFSLFIVNVGLVIFNIIPAFPMDGGRILRALLATKMSRVKATQIASSIGQSIAVIFLLIGLLYNPFLIIIALFIFLGAYGENQIVQHLALLKGHSVEEAMIINMTTFNPGDPIDLVVNKIISGTETNFVVVEDHKIKGVLKHKAIIENSNKNVLVKDIMDTNFKTVNNTDDLNNIYNIVFSEKKSFVPVLKDEKLVGVIDATNLNEYILLQSKLAY</sequence>
<dbReference type="Pfam" id="PF00571">
    <property type="entry name" value="CBS"/>
    <property type="match status" value="1"/>
</dbReference>
<evidence type="ECO:0000256" key="12">
    <source>
        <dbReference type="ARBA" id="ARBA00023122"/>
    </source>
</evidence>
<keyword evidence="3" id="KW-1003">Cell membrane</keyword>
<feature type="domain" description="CBS" evidence="15">
    <location>
        <begin position="300"/>
        <end position="353"/>
    </location>
</feature>
<keyword evidence="4 14" id="KW-0645">Protease</keyword>
<keyword evidence="7" id="KW-0677">Repeat</keyword>
<comment type="caution">
    <text evidence="17">The sequence shown here is derived from an EMBL/GenBank/DDBJ whole genome shotgun (WGS) entry which is preliminary data.</text>
</comment>
<dbReference type="Pfam" id="PF02163">
    <property type="entry name" value="Peptidase_M50"/>
    <property type="match status" value="1"/>
</dbReference>
<keyword evidence="9 14" id="KW-0862">Zinc</keyword>
<evidence type="ECO:0000256" key="6">
    <source>
        <dbReference type="ARBA" id="ARBA00022723"/>
    </source>
</evidence>